<proteinExistence type="predicted"/>
<evidence type="ECO:0000256" key="1">
    <source>
        <dbReference type="SAM" id="MobiDB-lite"/>
    </source>
</evidence>
<protein>
    <recommendedName>
        <fullName evidence="4">SHOCT domain-containing protein</fullName>
    </recommendedName>
</protein>
<feature type="compositionally biased region" description="Polar residues" evidence="1">
    <location>
        <begin position="221"/>
        <end position="233"/>
    </location>
</feature>
<comment type="caution">
    <text evidence="2">The sequence shown here is derived from an EMBL/GenBank/DDBJ whole genome shotgun (WGS) entry which is preliminary data.</text>
</comment>
<dbReference type="RefSeq" id="WP_111159887.1">
    <property type="nucleotide sequence ID" value="NZ_PCDP01000028.1"/>
</dbReference>
<name>A0A2W4EX94_9HYPH</name>
<evidence type="ECO:0000313" key="2">
    <source>
        <dbReference type="EMBL" id="PZM15123.1"/>
    </source>
</evidence>
<evidence type="ECO:0000313" key="3">
    <source>
        <dbReference type="Proteomes" id="UP000248925"/>
    </source>
</evidence>
<keyword evidence="3" id="KW-1185">Reference proteome</keyword>
<reference evidence="2 3" key="1">
    <citation type="journal article" date="2018" name="Sci. Rep.">
        <title>Rhizobium tumorigenes sp. nov., a novel plant tumorigenic bacterium isolated from cane gall tumors on thornless blackberry.</title>
        <authorList>
            <person name="Kuzmanovi N."/>
            <person name="Smalla K."/>
            <person name="Gronow S."/>
            <person name="PuBawska J."/>
        </authorList>
    </citation>
    <scope>NUCLEOTIDE SEQUENCE [LARGE SCALE GENOMIC DNA]</scope>
    <source>
        <strain evidence="2 3">CCBAU 85046</strain>
    </source>
</reference>
<dbReference type="EMBL" id="PCDP01000028">
    <property type="protein sequence ID" value="PZM15123.1"/>
    <property type="molecule type" value="Genomic_DNA"/>
</dbReference>
<dbReference type="Proteomes" id="UP000248925">
    <property type="component" value="Unassembled WGS sequence"/>
</dbReference>
<sequence length="275" mass="29691">MNILSEEGNRALKVIAQRHGVSQGAVEHLLMAIIAGQTTQAQFNHRELGGMGQWSQGGMIMVGDMFNNGLKAKISDICAELAALARNTELQAPTTSRQSQYQGNTASLFVPNVFSSGNWWPEELGYAASTGAQNDLRYAFFPASHRLAIRLGEGVTVYDTRDHQISGFSQQQSGDQSLTFTSQYGLVRLADLAVVSPAESEPETIQAVASTQPQVAPEFAPSTSHASVSTVSPEQGVPAEDDIFGKIERLAGLHSKGILTDLEFEAKKKELLDRL</sequence>
<dbReference type="AlphaFoldDB" id="A0A2W4EX94"/>
<feature type="region of interest" description="Disordered" evidence="1">
    <location>
        <begin position="218"/>
        <end position="237"/>
    </location>
</feature>
<evidence type="ECO:0008006" key="4">
    <source>
        <dbReference type="Google" id="ProtNLM"/>
    </source>
</evidence>
<accession>A0A2W4EX94</accession>
<gene>
    <name evidence="2" type="ORF">CPY51_08775</name>
</gene>
<dbReference type="OrthoDB" id="1778949at2"/>
<organism evidence="2 3">
    <name type="scientific">Rhizobium tubonense</name>
    <dbReference type="NCBI Taxonomy" id="484088"/>
    <lineage>
        <taxon>Bacteria</taxon>
        <taxon>Pseudomonadati</taxon>
        <taxon>Pseudomonadota</taxon>
        <taxon>Alphaproteobacteria</taxon>
        <taxon>Hyphomicrobiales</taxon>
        <taxon>Rhizobiaceae</taxon>
        <taxon>Rhizobium/Agrobacterium group</taxon>
        <taxon>Rhizobium</taxon>
    </lineage>
</organism>